<sequence length="195" mass="22898">MGLLYIQAKKPYKFYKFSVQTSFTRTVTHFEWNLVAKIRTLHQHKIELSINNFKRKQRNITQVKMEGRSVQTKELKCASHLLSEKFRNMSDEKKIIVRELGFGGLMHIPPLRVQHKILKKLANSFKLGKNTLETGYGSFKGLRLVSTRQVTGYNHRYISSDVLGVFQVIYRLRKSIIRIFLKTTNKFLEDFRGKS</sequence>
<dbReference type="Proteomes" id="UP000289738">
    <property type="component" value="Chromosome A06"/>
</dbReference>
<protein>
    <submittedName>
        <fullName evidence="1">Uncharacterized protein</fullName>
    </submittedName>
</protein>
<organism evidence="1 2">
    <name type="scientific">Arachis hypogaea</name>
    <name type="common">Peanut</name>
    <dbReference type="NCBI Taxonomy" id="3818"/>
    <lineage>
        <taxon>Eukaryota</taxon>
        <taxon>Viridiplantae</taxon>
        <taxon>Streptophyta</taxon>
        <taxon>Embryophyta</taxon>
        <taxon>Tracheophyta</taxon>
        <taxon>Spermatophyta</taxon>
        <taxon>Magnoliopsida</taxon>
        <taxon>eudicotyledons</taxon>
        <taxon>Gunneridae</taxon>
        <taxon>Pentapetalae</taxon>
        <taxon>rosids</taxon>
        <taxon>fabids</taxon>
        <taxon>Fabales</taxon>
        <taxon>Fabaceae</taxon>
        <taxon>Papilionoideae</taxon>
        <taxon>50 kb inversion clade</taxon>
        <taxon>dalbergioids sensu lato</taxon>
        <taxon>Dalbergieae</taxon>
        <taxon>Pterocarpus clade</taxon>
        <taxon>Arachis</taxon>
    </lineage>
</organism>
<dbReference type="AlphaFoldDB" id="A0A445CJF7"/>
<evidence type="ECO:0000313" key="2">
    <source>
        <dbReference type="Proteomes" id="UP000289738"/>
    </source>
</evidence>
<evidence type="ECO:0000313" key="1">
    <source>
        <dbReference type="EMBL" id="RYR51059.1"/>
    </source>
</evidence>
<gene>
    <name evidence="1" type="ORF">Ahy_A06g026117</name>
</gene>
<reference evidence="1 2" key="1">
    <citation type="submission" date="2019-01" db="EMBL/GenBank/DDBJ databases">
        <title>Sequencing of cultivated peanut Arachis hypogaea provides insights into genome evolution and oil improvement.</title>
        <authorList>
            <person name="Chen X."/>
        </authorList>
    </citation>
    <scope>NUCLEOTIDE SEQUENCE [LARGE SCALE GENOMIC DNA]</scope>
    <source>
        <strain evidence="2">cv. Fuhuasheng</strain>
        <tissue evidence="1">Leaves</tissue>
    </source>
</reference>
<comment type="caution">
    <text evidence="1">The sequence shown here is derived from an EMBL/GenBank/DDBJ whole genome shotgun (WGS) entry which is preliminary data.</text>
</comment>
<keyword evidence="2" id="KW-1185">Reference proteome</keyword>
<accession>A0A445CJF7</accession>
<name>A0A445CJF7_ARAHY</name>
<proteinExistence type="predicted"/>
<dbReference type="EMBL" id="SDMP01000006">
    <property type="protein sequence ID" value="RYR51059.1"/>
    <property type="molecule type" value="Genomic_DNA"/>
</dbReference>